<accession>A0A6A5ZRM4</accession>
<dbReference type="AlphaFoldDB" id="A0A6A5ZRM4"/>
<proteinExistence type="predicted"/>
<name>A0A6A5ZRM4_9PLEO</name>
<organism evidence="3 4">
    <name type="scientific">Lophiotrema nucula</name>
    <dbReference type="NCBI Taxonomy" id="690887"/>
    <lineage>
        <taxon>Eukaryota</taxon>
        <taxon>Fungi</taxon>
        <taxon>Dikarya</taxon>
        <taxon>Ascomycota</taxon>
        <taxon>Pezizomycotina</taxon>
        <taxon>Dothideomycetes</taxon>
        <taxon>Pleosporomycetidae</taxon>
        <taxon>Pleosporales</taxon>
        <taxon>Lophiotremataceae</taxon>
        <taxon>Lophiotrema</taxon>
    </lineage>
</organism>
<gene>
    <name evidence="3" type="ORF">BDV96DRAFT_137385</name>
</gene>
<keyword evidence="4" id="KW-1185">Reference proteome</keyword>
<evidence type="ECO:0000256" key="1">
    <source>
        <dbReference type="SAM" id="Coils"/>
    </source>
</evidence>
<feature type="compositionally biased region" description="Basic and acidic residues" evidence="2">
    <location>
        <begin position="376"/>
        <end position="398"/>
    </location>
</feature>
<dbReference type="Proteomes" id="UP000799770">
    <property type="component" value="Unassembled WGS sequence"/>
</dbReference>
<evidence type="ECO:0000256" key="2">
    <source>
        <dbReference type="SAM" id="MobiDB-lite"/>
    </source>
</evidence>
<evidence type="ECO:0000313" key="4">
    <source>
        <dbReference type="Proteomes" id="UP000799770"/>
    </source>
</evidence>
<protein>
    <submittedName>
        <fullName evidence="3">Uncharacterized protein</fullName>
    </submittedName>
</protein>
<reference evidence="3" key="1">
    <citation type="journal article" date="2020" name="Stud. Mycol.">
        <title>101 Dothideomycetes genomes: a test case for predicting lifestyles and emergence of pathogens.</title>
        <authorList>
            <person name="Haridas S."/>
            <person name="Albert R."/>
            <person name="Binder M."/>
            <person name="Bloem J."/>
            <person name="Labutti K."/>
            <person name="Salamov A."/>
            <person name="Andreopoulos B."/>
            <person name="Baker S."/>
            <person name="Barry K."/>
            <person name="Bills G."/>
            <person name="Bluhm B."/>
            <person name="Cannon C."/>
            <person name="Castanera R."/>
            <person name="Culley D."/>
            <person name="Daum C."/>
            <person name="Ezra D."/>
            <person name="Gonzalez J."/>
            <person name="Henrissat B."/>
            <person name="Kuo A."/>
            <person name="Liang C."/>
            <person name="Lipzen A."/>
            <person name="Lutzoni F."/>
            <person name="Magnuson J."/>
            <person name="Mondo S."/>
            <person name="Nolan M."/>
            <person name="Ohm R."/>
            <person name="Pangilinan J."/>
            <person name="Park H.-J."/>
            <person name="Ramirez L."/>
            <person name="Alfaro M."/>
            <person name="Sun H."/>
            <person name="Tritt A."/>
            <person name="Yoshinaga Y."/>
            <person name="Zwiers L.-H."/>
            <person name="Turgeon B."/>
            <person name="Goodwin S."/>
            <person name="Spatafora J."/>
            <person name="Crous P."/>
            <person name="Grigoriev I."/>
        </authorList>
    </citation>
    <scope>NUCLEOTIDE SEQUENCE</scope>
    <source>
        <strain evidence="3">CBS 627.86</strain>
    </source>
</reference>
<feature type="compositionally biased region" description="Polar residues" evidence="2">
    <location>
        <begin position="406"/>
        <end position="417"/>
    </location>
</feature>
<sequence length="526" mass="59445">MVFVLNMFGRGKGQKEGDYREAVPLEEDSFEMLPDEDYFRMLEAQGQDPNLHSTAVFSMEEKDKAHLKWTANSIDKAKGILLQIGARKWVHFIPFNQVPKTSKLLEELMARAELNRHVWIPTLDLTELNLYRTYALQPDKVRELEHIPQRWEKLFGLGIASEKFRDEDMVDVACRSLSRSAACVNYYYPAMMSREHVDYVFLQTTEGSRVRLTLIKLVCRVGNGWDFMLSFNGPRDFLLEAGTYLKKYAGTKYLDPDLDEYSIFGSSSGGSSPQRMVQLGDEDDKKPVFSRETSPTNLPVSDPGKGHVKMSAEQLESLQDALATQQQEVQELKTTVGMVASWQKQNEEVKPDEPQPTPLSSPTLGPCSPAVTPSTEDLKAELVEKCKDSRNSPPREDYATYLTPPHESQPSVSTSSRAPRFAHATATSRNRSQAPTVHQHHRRVSTSQADPPVTQPSDSMYRRVISVDSGRQGLDGRPRQRQYTVHRDQSIYGGDGGQLKRRASGQVLREQSGRQLRPRGPAEKRK</sequence>
<feature type="compositionally biased region" description="Polar residues" evidence="2">
    <location>
        <begin position="425"/>
        <end position="436"/>
    </location>
</feature>
<evidence type="ECO:0000313" key="3">
    <source>
        <dbReference type="EMBL" id="KAF2122129.1"/>
    </source>
</evidence>
<keyword evidence="1" id="KW-0175">Coiled coil</keyword>
<feature type="region of interest" description="Disordered" evidence="2">
    <location>
        <begin position="345"/>
        <end position="526"/>
    </location>
</feature>
<feature type="region of interest" description="Disordered" evidence="2">
    <location>
        <begin position="264"/>
        <end position="308"/>
    </location>
</feature>
<dbReference type="EMBL" id="ML977311">
    <property type="protein sequence ID" value="KAF2122129.1"/>
    <property type="molecule type" value="Genomic_DNA"/>
</dbReference>
<feature type="coiled-coil region" evidence="1">
    <location>
        <begin position="308"/>
        <end position="335"/>
    </location>
</feature>